<proteinExistence type="predicted"/>
<keyword evidence="2" id="KW-1185">Reference proteome</keyword>
<dbReference type="EMBL" id="BAAAAF010000002">
    <property type="protein sequence ID" value="GAA0034724.1"/>
    <property type="molecule type" value="Genomic_DNA"/>
</dbReference>
<dbReference type="SUPFAM" id="SSF81301">
    <property type="entry name" value="Nucleotidyltransferase"/>
    <property type="match status" value="1"/>
</dbReference>
<dbReference type="Gene3D" id="3.30.460.10">
    <property type="entry name" value="Beta Polymerase, domain 2"/>
    <property type="match status" value="1"/>
</dbReference>
<dbReference type="PANTHER" id="PTHR34822:SF1">
    <property type="entry name" value="GRPB FAMILY PROTEIN"/>
    <property type="match status" value="1"/>
</dbReference>
<protein>
    <submittedName>
        <fullName evidence="1">GrpB family protein</fullName>
    </submittedName>
</protein>
<organism evidence="1 2">
    <name type="scientific">Brevibacterium metallidurans</name>
    <dbReference type="NCBI Taxonomy" id="1482676"/>
    <lineage>
        <taxon>Bacteria</taxon>
        <taxon>Bacillati</taxon>
        <taxon>Actinomycetota</taxon>
        <taxon>Actinomycetes</taxon>
        <taxon>Micrococcales</taxon>
        <taxon>Brevibacteriaceae</taxon>
        <taxon>Brevibacterium</taxon>
    </lineage>
</organism>
<name>A0ABP3C4Y2_9MICO</name>
<reference evidence="1 2" key="1">
    <citation type="submission" date="2024-01" db="EMBL/GenBank/DDBJ databases">
        <title>Characterization of antibiotic resistant novel bacterial strains and their environmental applications.</title>
        <authorList>
            <person name="Manzoor S."/>
            <person name="Abbas S."/>
            <person name="Arshad M."/>
            <person name="Ahmed I."/>
        </authorList>
    </citation>
    <scope>NUCLEOTIDE SEQUENCE [LARGE SCALE GENOMIC DNA]</scope>
    <source>
        <strain evidence="1 2">NCCP-602</strain>
    </source>
</reference>
<evidence type="ECO:0000313" key="1">
    <source>
        <dbReference type="EMBL" id="GAA0034724.1"/>
    </source>
</evidence>
<comment type="caution">
    <text evidence="1">The sequence shown here is derived from an EMBL/GenBank/DDBJ whole genome shotgun (WGS) entry which is preliminary data.</text>
</comment>
<dbReference type="Pfam" id="PF04229">
    <property type="entry name" value="GrpB"/>
    <property type="match status" value="1"/>
</dbReference>
<evidence type="ECO:0000313" key="2">
    <source>
        <dbReference type="Proteomes" id="UP001498238"/>
    </source>
</evidence>
<dbReference type="PANTHER" id="PTHR34822">
    <property type="entry name" value="GRPB DOMAIN PROTEIN (AFU_ORTHOLOGUE AFUA_1G01530)"/>
    <property type="match status" value="1"/>
</dbReference>
<dbReference type="InterPro" id="IPR007344">
    <property type="entry name" value="GrpB/CoaE"/>
</dbReference>
<dbReference type="Proteomes" id="UP001498238">
    <property type="component" value="Unassembled WGS sequence"/>
</dbReference>
<gene>
    <name evidence="1" type="ORF">NCCP602_06850</name>
</gene>
<dbReference type="InterPro" id="IPR043519">
    <property type="entry name" value="NT_sf"/>
</dbReference>
<accession>A0ABP3C4Y2</accession>
<sequence>MPVEVVPYSEAWPTQFANVAGDLSRTLETLPVVSIEHVGSTSVPGLAAKPILDIDIIVKRQHVAAALSALATKGYVHRGDLGVTDREALEAPDEHPPRNVYVCVDGTLHLRNHLAVRDILRRRADFRERYGAVKVELARDPEIDITTYIAKKSDVLQDVLAASDLSDEEKALILKLNTSTRASATPE</sequence>
<dbReference type="RefSeq" id="WP_339391697.1">
    <property type="nucleotide sequence ID" value="NZ_BAAAAF010000002.1"/>
</dbReference>